<dbReference type="AlphaFoldDB" id="A0A445BDM5"/>
<proteinExistence type="predicted"/>
<evidence type="ECO:0008006" key="4">
    <source>
        <dbReference type="Google" id="ProtNLM"/>
    </source>
</evidence>
<reference evidence="2 3" key="1">
    <citation type="submission" date="2019-01" db="EMBL/GenBank/DDBJ databases">
        <title>Sequencing of cultivated peanut Arachis hypogaea provides insights into genome evolution and oil improvement.</title>
        <authorList>
            <person name="Chen X."/>
        </authorList>
    </citation>
    <scope>NUCLEOTIDE SEQUENCE [LARGE SCALE GENOMIC DNA]</scope>
    <source>
        <strain evidence="3">cv. Fuhuasheng</strain>
        <tissue evidence="2">Leaves</tissue>
    </source>
</reference>
<dbReference type="Proteomes" id="UP000289738">
    <property type="component" value="Chromosome A09"/>
</dbReference>
<name>A0A445BDM5_ARAHY</name>
<keyword evidence="1" id="KW-0812">Transmembrane</keyword>
<protein>
    <recommendedName>
        <fullName evidence="4">Zinc finger GRF-type domain-containing protein</fullName>
    </recommendedName>
</protein>
<keyword evidence="1" id="KW-0472">Membrane</keyword>
<comment type="caution">
    <text evidence="2">The sequence shown here is derived from an EMBL/GenBank/DDBJ whole genome shotgun (WGS) entry which is preliminary data.</text>
</comment>
<sequence length="212" mass="23811">MTHHRSADVATDCHAGGLQRVAELAKFQFLPRLVPPSICNPKSPNSHTLPLFVLFTSSSSSSSFIHFFLFIHSHPGLLLMSMMGGGSTAGGSSVRSPSSWNQTRTQMKSRRSAPPEWCGCGCRPVLRWSGIDSNPNKPFYGCPNYNIDSVNEEQVEKSESRGDEVKINFDWRLRRLEEDVQMQKVIIQLLVLAVCVLTVLLVILWFWVPCYQ</sequence>
<feature type="transmembrane region" description="Helical" evidence="1">
    <location>
        <begin position="185"/>
        <end position="208"/>
    </location>
</feature>
<gene>
    <name evidence="2" type="ORF">Ahy_A09g041740</name>
</gene>
<evidence type="ECO:0000313" key="2">
    <source>
        <dbReference type="EMBL" id="RYR36782.1"/>
    </source>
</evidence>
<dbReference type="EMBL" id="SDMP01000009">
    <property type="protein sequence ID" value="RYR36782.1"/>
    <property type="molecule type" value="Genomic_DNA"/>
</dbReference>
<evidence type="ECO:0000256" key="1">
    <source>
        <dbReference type="SAM" id="Phobius"/>
    </source>
</evidence>
<evidence type="ECO:0000313" key="3">
    <source>
        <dbReference type="Proteomes" id="UP000289738"/>
    </source>
</evidence>
<keyword evidence="1" id="KW-1133">Transmembrane helix</keyword>
<keyword evidence="3" id="KW-1185">Reference proteome</keyword>
<organism evidence="2 3">
    <name type="scientific">Arachis hypogaea</name>
    <name type="common">Peanut</name>
    <dbReference type="NCBI Taxonomy" id="3818"/>
    <lineage>
        <taxon>Eukaryota</taxon>
        <taxon>Viridiplantae</taxon>
        <taxon>Streptophyta</taxon>
        <taxon>Embryophyta</taxon>
        <taxon>Tracheophyta</taxon>
        <taxon>Spermatophyta</taxon>
        <taxon>Magnoliopsida</taxon>
        <taxon>eudicotyledons</taxon>
        <taxon>Gunneridae</taxon>
        <taxon>Pentapetalae</taxon>
        <taxon>rosids</taxon>
        <taxon>fabids</taxon>
        <taxon>Fabales</taxon>
        <taxon>Fabaceae</taxon>
        <taxon>Papilionoideae</taxon>
        <taxon>50 kb inversion clade</taxon>
        <taxon>dalbergioids sensu lato</taxon>
        <taxon>Dalbergieae</taxon>
        <taxon>Pterocarpus clade</taxon>
        <taxon>Arachis</taxon>
    </lineage>
</organism>
<accession>A0A445BDM5</accession>